<dbReference type="Proteomes" id="UP000887574">
    <property type="component" value="Unplaced"/>
</dbReference>
<keyword evidence="2 5" id="KW-0812">Transmembrane</keyword>
<feature type="transmembrane region" description="Helical" evidence="5">
    <location>
        <begin position="29"/>
        <end position="49"/>
    </location>
</feature>
<protein>
    <submittedName>
        <fullName evidence="7">Gustatory receptor</fullName>
    </submittedName>
</protein>
<dbReference type="GO" id="GO:0015271">
    <property type="term" value="F:outward rectifier potassium channel activity"/>
    <property type="evidence" value="ECO:0007669"/>
    <property type="project" value="TreeGrafter"/>
</dbReference>
<name>A0A915D7X3_9BILA</name>
<evidence type="ECO:0000313" key="6">
    <source>
        <dbReference type="Proteomes" id="UP000887574"/>
    </source>
</evidence>
<evidence type="ECO:0000256" key="3">
    <source>
        <dbReference type="ARBA" id="ARBA00022989"/>
    </source>
</evidence>
<organism evidence="6 7">
    <name type="scientific">Ditylenchus dipsaci</name>
    <dbReference type="NCBI Taxonomy" id="166011"/>
    <lineage>
        <taxon>Eukaryota</taxon>
        <taxon>Metazoa</taxon>
        <taxon>Ecdysozoa</taxon>
        <taxon>Nematoda</taxon>
        <taxon>Chromadorea</taxon>
        <taxon>Rhabditida</taxon>
        <taxon>Tylenchina</taxon>
        <taxon>Tylenchomorpha</taxon>
        <taxon>Sphaerularioidea</taxon>
        <taxon>Anguinidae</taxon>
        <taxon>Anguininae</taxon>
        <taxon>Ditylenchus</taxon>
    </lineage>
</organism>
<keyword evidence="4 5" id="KW-0472">Membrane</keyword>
<keyword evidence="6" id="KW-1185">Reference proteome</keyword>
<dbReference type="PANTHER" id="PTHR11003">
    <property type="entry name" value="POTASSIUM CHANNEL, SUBFAMILY K"/>
    <property type="match status" value="1"/>
</dbReference>
<proteinExistence type="predicted"/>
<dbReference type="InterPro" id="IPR003280">
    <property type="entry name" value="2pore_dom_K_chnl"/>
</dbReference>
<evidence type="ECO:0000256" key="5">
    <source>
        <dbReference type="SAM" id="Phobius"/>
    </source>
</evidence>
<keyword evidence="3 5" id="KW-1133">Transmembrane helix</keyword>
<dbReference type="Gene3D" id="1.10.287.70">
    <property type="match status" value="1"/>
</dbReference>
<accession>A0A915D7X3</accession>
<evidence type="ECO:0000256" key="2">
    <source>
        <dbReference type="ARBA" id="ARBA00022692"/>
    </source>
</evidence>
<dbReference type="GO" id="GO:0022841">
    <property type="term" value="F:potassium ion leak channel activity"/>
    <property type="evidence" value="ECO:0007669"/>
    <property type="project" value="TreeGrafter"/>
</dbReference>
<comment type="subcellular location">
    <subcellularLocation>
        <location evidence="1">Membrane</location>
        <topology evidence="1">Multi-pass membrane protein</topology>
    </subcellularLocation>
</comment>
<sequence>MAVTHVSPPVDKTFIRKVLEIARILVPHVGLNILLLSYITFGALVFTFLEAENELQSRKEKLHRILEVYKSIVHETAEICRISSEDMPAISLTMIEQRMRPLLSMLSHTHEYDERLARQAQMWSESEQELTTKWTFAAASLYALTVISSTVDIDQEELEHRKLEEKKPRRVSFENKEQRVQLPMLSYFVLVIGYCAIGSLLFNAWEKGAICATLKKTFTKLHYFGRKIRGAGRGFANVSDDIREAIKIMKIMTALKKTRPDKERITLEDLKRFLEVQEQLLKQPFVPCNVHIFKWIEDSYAQYFDQDEICLADNLLDKPVIISSCVSDVS</sequence>
<dbReference type="PANTHER" id="PTHR11003:SF322">
    <property type="entry name" value="POTASSIUM CHANNEL DOMAIN-CONTAINING PROTEIN"/>
    <property type="match status" value="1"/>
</dbReference>
<dbReference type="GO" id="GO:0005886">
    <property type="term" value="C:plasma membrane"/>
    <property type="evidence" value="ECO:0007669"/>
    <property type="project" value="TreeGrafter"/>
</dbReference>
<feature type="transmembrane region" description="Helical" evidence="5">
    <location>
        <begin position="185"/>
        <end position="205"/>
    </location>
</feature>
<reference evidence="7" key="1">
    <citation type="submission" date="2022-11" db="UniProtKB">
        <authorList>
            <consortium name="WormBaseParasite"/>
        </authorList>
    </citation>
    <scope>IDENTIFICATION</scope>
</reference>
<evidence type="ECO:0000313" key="7">
    <source>
        <dbReference type="WBParaSite" id="jg16990"/>
    </source>
</evidence>
<dbReference type="AlphaFoldDB" id="A0A915D7X3"/>
<dbReference type="WBParaSite" id="jg16990">
    <property type="protein sequence ID" value="jg16990"/>
    <property type="gene ID" value="jg16990"/>
</dbReference>
<evidence type="ECO:0000256" key="1">
    <source>
        <dbReference type="ARBA" id="ARBA00004141"/>
    </source>
</evidence>
<dbReference type="GO" id="GO:0030322">
    <property type="term" value="P:stabilization of membrane potential"/>
    <property type="evidence" value="ECO:0007669"/>
    <property type="project" value="TreeGrafter"/>
</dbReference>
<evidence type="ECO:0000256" key="4">
    <source>
        <dbReference type="ARBA" id="ARBA00023136"/>
    </source>
</evidence>